<dbReference type="EMBL" id="JAAOCX010000011">
    <property type="protein sequence ID" value="MBJ7633129.1"/>
    <property type="molecule type" value="Genomic_DNA"/>
</dbReference>
<feature type="domain" description="Polysaccharide pyruvyl transferase" evidence="1">
    <location>
        <begin position="48"/>
        <end position="287"/>
    </location>
</feature>
<comment type="caution">
    <text evidence="3">The sequence shown here is derived from an EMBL/GenBank/DDBJ whole genome shotgun (WGS) entry which is preliminary data.</text>
</comment>
<keyword evidence="4" id="KW-1185">Reference proteome</keyword>
<evidence type="ECO:0000313" key="3">
    <source>
        <dbReference type="EMBL" id="MBJ7639567.1"/>
    </source>
</evidence>
<dbReference type="EMBL" id="JAAOCP010000012">
    <property type="protein sequence ID" value="MBJ7639567.1"/>
    <property type="molecule type" value="Genomic_DNA"/>
</dbReference>
<evidence type="ECO:0000313" key="2">
    <source>
        <dbReference type="EMBL" id="MBJ7633129.1"/>
    </source>
</evidence>
<accession>A0A4Z0RQ97</accession>
<dbReference type="Pfam" id="PF04230">
    <property type="entry name" value="PS_pyruv_trans"/>
    <property type="match status" value="1"/>
</dbReference>
<dbReference type="Proteomes" id="UP000808038">
    <property type="component" value="Unassembled WGS sequence"/>
</dbReference>
<sequence>MVNKFGEWIHKRITWRWTIRPQLKQQLLNLDMNLPTVFYIGMPEHGDLGDHAVAYATELFLRTNLPEHQIVKVPAEATVEALPLIHRIIQPDNLVLLHGGGIIGDRELVEENLRRSVVAWLKDQPMIQLPQSMFFNSTREREISKQVYNTAERLVMLARDEKALQDLTQLLLCPAMLIPDMILHLSGRLAASRKPRNGAMLMLHASGNDFRRATQEQVRELITDLFGRVTEEDYLNTKHLHLSGHKRDTTLRECWRAMSGYEVLVTDEIHGLLFGLITQTPTVAIAEESGLMGAMFEAWCTAVPWITLWSPNDGPLDVAIVDVLRADVSPVDYAPQFAPLQYYLSNFRPIQN</sequence>
<reference evidence="3" key="1">
    <citation type="submission" date="2020-02" db="EMBL/GenBank/DDBJ databases">
        <authorList>
            <person name="Fontana A."/>
            <person name="Patrone V."/>
            <person name="Morelli L."/>
        </authorList>
    </citation>
    <scope>NUCLEOTIDE SEQUENCE</scope>
    <source>
        <strain evidence="2">CCUG 30943</strain>
        <strain evidence="3">CCUG 43002</strain>
    </source>
</reference>
<dbReference type="RefSeq" id="WP_004560078.1">
    <property type="nucleotide sequence ID" value="NZ_ALXH01000035.1"/>
</dbReference>
<name>A0A4Z0RQ97_WEICO</name>
<dbReference type="InterPro" id="IPR007345">
    <property type="entry name" value="Polysacch_pyruvyl_Trfase"/>
</dbReference>
<dbReference type="AlphaFoldDB" id="A0A4Z0RQ97"/>
<organism evidence="3 4">
    <name type="scientific">Weissella confusa</name>
    <name type="common">Lactobacillus confusus</name>
    <dbReference type="NCBI Taxonomy" id="1583"/>
    <lineage>
        <taxon>Bacteria</taxon>
        <taxon>Bacillati</taxon>
        <taxon>Bacillota</taxon>
        <taxon>Bacilli</taxon>
        <taxon>Lactobacillales</taxon>
        <taxon>Lactobacillaceae</taxon>
        <taxon>Weissella</taxon>
    </lineage>
</organism>
<dbReference type="Proteomes" id="UP000728106">
    <property type="component" value="Unassembled WGS sequence"/>
</dbReference>
<evidence type="ECO:0000313" key="4">
    <source>
        <dbReference type="Proteomes" id="UP000728106"/>
    </source>
</evidence>
<reference evidence="3 4" key="2">
    <citation type="journal article" date="2021" name="Int. J. Food Microbiol.">
        <title>Safety demonstration of a microbial species for use in the food chain: Weissella confusa.</title>
        <authorList>
            <person name="Bourdichon F."/>
            <person name="Patrone V."/>
            <person name="Fontana A."/>
            <person name="Milani G."/>
            <person name="Morelli L."/>
        </authorList>
    </citation>
    <scope>NUCLEOTIDE SEQUENCE [LARGE SCALE GENOMIC DNA]</scope>
    <source>
        <strain evidence="2">CCUG 30943</strain>
        <strain evidence="3 4">CCUG 43002</strain>
    </source>
</reference>
<protein>
    <recommendedName>
        <fullName evidence="1">Polysaccharide pyruvyl transferase domain-containing protein</fullName>
    </recommendedName>
</protein>
<proteinExistence type="predicted"/>
<evidence type="ECO:0000259" key="1">
    <source>
        <dbReference type="Pfam" id="PF04230"/>
    </source>
</evidence>
<gene>
    <name evidence="3" type="ORF">HAU20_09270</name>
    <name evidence="2" type="ORF">HAU43_08550</name>
</gene>